<feature type="region of interest" description="Disordered" evidence="1">
    <location>
        <begin position="1"/>
        <end position="27"/>
    </location>
</feature>
<proteinExistence type="predicted"/>
<evidence type="ECO:0000313" key="3">
    <source>
        <dbReference type="Proteomes" id="UP001279734"/>
    </source>
</evidence>
<name>A0AAD3P5D9_NEPGR</name>
<dbReference type="EMBL" id="BSYO01000001">
    <property type="protein sequence ID" value="GMG99199.1"/>
    <property type="molecule type" value="Genomic_DNA"/>
</dbReference>
<comment type="caution">
    <text evidence="2">The sequence shown here is derived from an EMBL/GenBank/DDBJ whole genome shotgun (WGS) entry which is preliminary data.</text>
</comment>
<dbReference type="AlphaFoldDB" id="A0AAD3P5D9"/>
<gene>
    <name evidence="2" type="ORF">Nepgr_001039</name>
</gene>
<accession>A0AAD3P5D9</accession>
<evidence type="ECO:0000256" key="1">
    <source>
        <dbReference type="SAM" id="MobiDB-lite"/>
    </source>
</evidence>
<organism evidence="2 3">
    <name type="scientific">Nepenthes gracilis</name>
    <name type="common">Slender pitcher plant</name>
    <dbReference type="NCBI Taxonomy" id="150966"/>
    <lineage>
        <taxon>Eukaryota</taxon>
        <taxon>Viridiplantae</taxon>
        <taxon>Streptophyta</taxon>
        <taxon>Embryophyta</taxon>
        <taxon>Tracheophyta</taxon>
        <taxon>Spermatophyta</taxon>
        <taxon>Magnoliopsida</taxon>
        <taxon>eudicotyledons</taxon>
        <taxon>Gunneridae</taxon>
        <taxon>Pentapetalae</taxon>
        <taxon>Caryophyllales</taxon>
        <taxon>Nepenthaceae</taxon>
        <taxon>Nepenthes</taxon>
    </lineage>
</organism>
<evidence type="ECO:0000313" key="2">
    <source>
        <dbReference type="EMBL" id="GMG99199.1"/>
    </source>
</evidence>
<reference evidence="2" key="1">
    <citation type="submission" date="2023-05" db="EMBL/GenBank/DDBJ databases">
        <title>Nepenthes gracilis genome sequencing.</title>
        <authorList>
            <person name="Fukushima K."/>
        </authorList>
    </citation>
    <scope>NUCLEOTIDE SEQUENCE</scope>
    <source>
        <strain evidence="2">SING2019-196</strain>
    </source>
</reference>
<sequence>MCAAREELKVEKKEFAKPEDDPKSLQSTGQIIGVLPSLDNECCNWYNRSFHHQRASSQRNPLWPSGRMLMRKGSLMECESLTTIQAVPVAAEGIDSVDVNPPAMKRKLPKIKQASVQGRHRNEIDVILDVIMLQDGDPNTDKKTRIAQ</sequence>
<dbReference type="Proteomes" id="UP001279734">
    <property type="component" value="Unassembled WGS sequence"/>
</dbReference>
<keyword evidence="3" id="KW-1185">Reference proteome</keyword>
<feature type="compositionally biased region" description="Basic and acidic residues" evidence="1">
    <location>
        <begin position="1"/>
        <end position="23"/>
    </location>
</feature>
<protein>
    <submittedName>
        <fullName evidence="2">Uncharacterized protein</fullName>
    </submittedName>
</protein>